<dbReference type="PROSITE" id="PS50222">
    <property type="entry name" value="EF_HAND_2"/>
    <property type="match status" value="1"/>
</dbReference>
<proteinExistence type="inferred from homology"/>
<comment type="similarity">
    <text evidence="1">Belongs to the recoverin family.</text>
</comment>
<evidence type="ECO:0000313" key="8">
    <source>
        <dbReference type="Proteomes" id="UP000271098"/>
    </source>
</evidence>
<dbReference type="SUPFAM" id="SSF47473">
    <property type="entry name" value="EF-hand"/>
    <property type="match status" value="1"/>
</dbReference>
<reference evidence="9" key="1">
    <citation type="submission" date="2016-06" db="UniProtKB">
        <authorList>
            <consortium name="WormBaseParasite"/>
        </authorList>
    </citation>
    <scope>IDENTIFICATION</scope>
</reference>
<feature type="domain" description="EF-hand" evidence="6">
    <location>
        <begin position="39"/>
        <end position="74"/>
    </location>
</feature>
<evidence type="ECO:0000256" key="3">
    <source>
        <dbReference type="ARBA" id="ARBA00022723"/>
    </source>
</evidence>
<evidence type="ECO:0000259" key="6">
    <source>
        <dbReference type="PROSITE" id="PS50222"/>
    </source>
</evidence>
<keyword evidence="5" id="KW-0449">Lipoprotein</keyword>
<accession>A0A183DJZ2</accession>
<keyword evidence="2" id="KW-0519">Myristate</keyword>
<dbReference type="WBParaSite" id="GPUH_0000904301-mRNA-1">
    <property type="protein sequence ID" value="GPUH_0000904301-mRNA-1"/>
    <property type="gene ID" value="GPUH_0000904301"/>
</dbReference>
<dbReference type="EMBL" id="UYRT01028219">
    <property type="protein sequence ID" value="VDK67367.1"/>
    <property type="molecule type" value="Genomic_DNA"/>
</dbReference>
<protein>
    <submittedName>
        <fullName evidence="9">EF-hand domain-containing protein</fullName>
    </submittedName>
</protein>
<name>A0A183DJZ2_9BILA</name>
<gene>
    <name evidence="7" type="ORF">GPUH_LOCUS9034</name>
</gene>
<evidence type="ECO:0000256" key="2">
    <source>
        <dbReference type="ARBA" id="ARBA00022707"/>
    </source>
</evidence>
<evidence type="ECO:0000313" key="9">
    <source>
        <dbReference type="WBParaSite" id="GPUH_0000904301-mRNA-1"/>
    </source>
</evidence>
<dbReference type="GO" id="GO:0005509">
    <property type="term" value="F:calcium ion binding"/>
    <property type="evidence" value="ECO:0007669"/>
    <property type="project" value="InterPro"/>
</dbReference>
<evidence type="ECO:0000256" key="1">
    <source>
        <dbReference type="ARBA" id="ARBA00006049"/>
    </source>
</evidence>
<dbReference type="PANTHER" id="PTHR23055">
    <property type="entry name" value="CALCIUM BINDING PROTEINS"/>
    <property type="match status" value="1"/>
</dbReference>
<dbReference type="InterPro" id="IPR002048">
    <property type="entry name" value="EF_hand_dom"/>
</dbReference>
<organism evidence="9">
    <name type="scientific">Gongylonema pulchrum</name>
    <dbReference type="NCBI Taxonomy" id="637853"/>
    <lineage>
        <taxon>Eukaryota</taxon>
        <taxon>Metazoa</taxon>
        <taxon>Ecdysozoa</taxon>
        <taxon>Nematoda</taxon>
        <taxon>Chromadorea</taxon>
        <taxon>Rhabditida</taxon>
        <taxon>Spirurina</taxon>
        <taxon>Spiruromorpha</taxon>
        <taxon>Spiruroidea</taxon>
        <taxon>Gongylonematidae</taxon>
        <taxon>Gongylonema</taxon>
    </lineage>
</organism>
<evidence type="ECO:0000256" key="5">
    <source>
        <dbReference type="ARBA" id="ARBA00023288"/>
    </source>
</evidence>
<dbReference type="Proteomes" id="UP000271098">
    <property type="component" value="Unassembled WGS sequence"/>
</dbReference>
<sequence>MLESDLFVERIFACMAKEDTNRVTFREFLNVVSRFARGSLRDKLELLFDMCDREGQGRVHKKEFCDFVKSLNFAAGVKIEETVQDGVIETMLQRSGIDAESDFLSYKDFEAIFSNVEDARRPVGVHMRGVKLKINLDEFVSLIY</sequence>
<keyword evidence="8" id="KW-1185">Reference proteome</keyword>
<dbReference type="Gene3D" id="1.10.238.10">
    <property type="entry name" value="EF-hand"/>
    <property type="match status" value="1"/>
</dbReference>
<dbReference type="SMART" id="SM00054">
    <property type="entry name" value="EFh"/>
    <property type="match status" value="2"/>
</dbReference>
<dbReference type="AlphaFoldDB" id="A0A183DJZ2"/>
<evidence type="ECO:0000256" key="4">
    <source>
        <dbReference type="ARBA" id="ARBA00022737"/>
    </source>
</evidence>
<evidence type="ECO:0000313" key="7">
    <source>
        <dbReference type="EMBL" id="VDK67367.1"/>
    </source>
</evidence>
<dbReference type="InterPro" id="IPR011992">
    <property type="entry name" value="EF-hand-dom_pair"/>
</dbReference>
<reference evidence="7 8" key="2">
    <citation type="submission" date="2018-11" db="EMBL/GenBank/DDBJ databases">
        <authorList>
            <consortium name="Pathogen Informatics"/>
        </authorList>
    </citation>
    <scope>NUCLEOTIDE SEQUENCE [LARGE SCALE GENOMIC DNA]</scope>
</reference>
<keyword evidence="3" id="KW-0479">Metal-binding</keyword>
<dbReference type="OrthoDB" id="6019201at2759"/>
<keyword evidence="4" id="KW-0677">Repeat</keyword>
<dbReference type="InterPro" id="IPR028846">
    <property type="entry name" value="Recoverin"/>
</dbReference>
<dbReference type="PANTHER" id="PTHR23055:SF178">
    <property type="entry name" value="NEUROCALCIN HOMOLOG"/>
    <property type="match status" value="1"/>
</dbReference>